<dbReference type="EMBL" id="AP014800">
    <property type="protein sequence ID" value="BAQ69136.1"/>
    <property type="molecule type" value="Genomic_DNA"/>
</dbReference>
<dbReference type="PANTHER" id="PTHR30483">
    <property type="entry name" value="LEUCINE-SPECIFIC-BINDING PROTEIN"/>
    <property type="match status" value="1"/>
</dbReference>
<dbReference type="InterPro" id="IPR028082">
    <property type="entry name" value="Peripla_BP_I"/>
</dbReference>
<dbReference type="PATRIC" id="fig|35806.4.peg.2040"/>
<dbReference type="InterPro" id="IPR028081">
    <property type="entry name" value="Leu-bd"/>
</dbReference>
<evidence type="ECO:0000313" key="6">
    <source>
        <dbReference type="EMBL" id="BAQ69136.1"/>
    </source>
</evidence>
<name>A0A0D6B276_RHOSU</name>
<evidence type="ECO:0000256" key="3">
    <source>
        <dbReference type="ARBA" id="ARBA00022970"/>
    </source>
</evidence>
<evidence type="ECO:0000256" key="2">
    <source>
        <dbReference type="ARBA" id="ARBA00022729"/>
    </source>
</evidence>
<gene>
    <name evidence="6" type="ORF">NHU_01981</name>
</gene>
<keyword evidence="3" id="KW-0029">Amino-acid transport</keyword>
<keyword evidence="3" id="KW-0813">Transport</keyword>
<organism evidence="6 7">
    <name type="scientific">Rhodovulum sulfidophilum</name>
    <name type="common">Rhodobacter sulfidophilus</name>
    <dbReference type="NCBI Taxonomy" id="35806"/>
    <lineage>
        <taxon>Bacteria</taxon>
        <taxon>Pseudomonadati</taxon>
        <taxon>Pseudomonadota</taxon>
        <taxon>Alphaproteobacteria</taxon>
        <taxon>Rhodobacterales</taxon>
        <taxon>Paracoccaceae</taxon>
        <taxon>Rhodovulum</taxon>
    </lineage>
</organism>
<feature type="domain" description="Leucine-binding protein" evidence="5">
    <location>
        <begin position="23"/>
        <end position="322"/>
    </location>
</feature>
<dbReference type="SUPFAM" id="SSF53822">
    <property type="entry name" value="Periplasmic binding protein-like I"/>
    <property type="match status" value="1"/>
</dbReference>
<evidence type="ECO:0000256" key="1">
    <source>
        <dbReference type="ARBA" id="ARBA00010062"/>
    </source>
</evidence>
<dbReference type="Proteomes" id="UP000064912">
    <property type="component" value="Chromosome"/>
</dbReference>
<feature type="chain" id="PRO_5002301121" evidence="4">
    <location>
        <begin position="21"/>
        <end position="393"/>
    </location>
</feature>
<evidence type="ECO:0000259" key="5">
    <source>
        <dbReference type="Pfam" id="PF13458"/>
    </source>
</evidence>
<dbReference type="CDD" id="cd06346">
    <property type="entry name" value="PBP1_ABC_ligand_binding-like"/>
    <property type="match status" value="1"/>
</dbReference>
<dbReference type="KEGG" id="rsu:NHU_01981"/>
<reference evidence="6 7" key="1">
    <citation type="submission" date="2015-02" db="EMBL/GenBank/DDBJ databases">
        <title>Genome sequene of Rhodovulum sulfidophilum DSM 2351.</title>
        <authorList>
            <person name="Nagao N."/>
        </authorList>
    </citation>
    <scope>NUCLEOTIDE SEQUENCE [LARGE SCALE GENOMIC DNA]</scope>
    <source>
        <strain evidence="6 7">DSM 2351</strain>
    </source>
</reference>
<evidence type="ECO:0000256" key="4">
    <source>
        <dbReference type="SAM" id="SignalP"/>
    </source>
</evidence>
<dbReference type="InterPro" id="IPR051010">
    <property type="entry name" value="BCAA_transport"/>
</dbReference>
<sequence length="393" mass="39883">MKKLLLASAATLGCAGAANAEDIKIGVLLGFTGPIESMSVAMGAGADLAIKEVNESGKLLGGDTVVAVRGDATCIDSSAATAAAERMITSDGVKGIMGAACSGVTGAVLQNVARPNGMVMISPSATSPALSDVEDDGLFFRTAPSDARQGQVMANILKDDGVDSVALTYTNNDYGKGLANSFETAFTAAGGTVTISAAHEDDKGDYSAEVGALAAAGGDLLLVAGYADRGGAGVLRSALDLGAFDRFHFPDGMVSDATTDAFGDEIDGSTGQLPGNDTPGAEKYAEIVDGAFDSTAIFSGESYDATALILLAMQAASSTDPQVYKDKIMDVANAPGEEIYPGELDKALQILADGGDIDYVGATALEFIDGGESRGNYRVVKVEDGKFVATGYR</sequence>
<protein>
    <submittedName>
        <fullName evidence="6">Branched-chain amino acid ABC transporter substrate-binding protein</fullName>
    </submittedName>
</protein>
<accession>A0A0D6B276</accession>
<dbReference type="Pfam" id="PF13458">
    <property type="entry name" value="Peripla_BP_6"/>
    <property type="match status" value="1"/>
</dbReference>
<dbReference type="AlphaFoldDB" id="A0A0D6B276"/>
<comment type="similarity">
    <text evidence="1">Belongs to the leucine-binding protein family.</text>
</comment>
<dbReference type="eggNOG" id="COG0683">
    <property type="taxonomic scope" value="Bacteria"/>
</dbReference>
<dbReference type="GO" id="GO:0006865">
    <property type="term" value="P:amino acid transport"/>
    <property type="evidence" value="ECO:0007669"/>
    <property type="project" value="UniProtKB-KW"/>
</dbReference>
<proteinExistence type="inferred from homology"/>
<evidence type="ECO:0000313" key="7">
    <source>
        <dbReference type="Proteomes" id="UP000064912"/>
    </source>
</evidence>
<feature type="signal peptide" evidence="4">
    <location>
        <begin position="1"/>
        <end position="20"/>
    </location>
</feature>
<dbReference type="PANTHER" id="PTHR30483:SF6">
    <property type="entry name" value="PERIPLASMIC BINDING PROTEIN OF ABC TRANSPORTER FOR NATURAL AMINO ACIDS"/>
    <property type="match status" value="1"/>
</dbReference>
<dbReference type="Gene3D" id="3.40.50.2300">
    <property type="match status" value="2"/>
</dbReference>
<keyword evidence="2 4" id="KW-0732">Signal</keyword>